<protein>
    <submittedName>
        <fullName evidence="2">Transcription elongation factor SPT4</fullName>
    </submittedName>
</protein>
<accession>A0AC34QCA6</accession>
<name>A0AC34QCA6_9BILA</name>
<sequence>MDVIPPHTSQLRACLVCSLVKTYDQFVKNGCENCDIYLHMRNDPDRVSDATSQTFSGLIGAMDNEHSWVCKWQKITRKVPGCYAISVTGTLPSELISELRSMRITYHPNMRDYSKPL</sequence>
<evidence type="ECO:0000313" key="2">
    <source>
        <dbReference type="WBParaSite" id="JU765_v2.g1501.t1"/>
    </source>
</evidence>
<reference evidence="2" key="1">
    <citation type="submission" date="2022-11" db="UniProtKB">
        <authorList>
            <consortium name="WormBaseParasite"/>
        </authorList>
    </citation>
    <scope>IDENTIFICATION</scope>
</reference>
<dbReference type="WBParaSite" id="JU765_v2.g1501.t1">
    <property type="protein sequence ID" value="JU765_v2.g1501.t1"/>
    <property type="gene ID" value="JU765_v2.g1501"/>
</dbReference>
<organism evidence="1 2">
    <name type="scientific">Panagrolaimus sp. JU765</name>
    <dbReference type="NCBI Taxonomy" id="591449"/>
    <lineage>
        <taxon>Eukaryota</taxon>
        <taxon>Metazoa</taxon>
        <taxon>Ecdysozoa</taxon>
        <taxon>Nematoda</taxon>
        <taxon>Chromadorea</taxon>
        <taxon>Rhabditida</taxon>
        <taxon>Tylenchina</taxon>
        <taxon>Panagrolaimomorpha</taxon>
        <taxon>Panagrolaimoidea</taxon>
        <taxon>Panagrolaimidae</taxon>
        <taxon>Panagrolaimus</taxon>
    </lineage>
</organism>
<evidence type="ECO:0000313" key="1">
    <source>
        <dbReference type="Proteomes" id="UP000887576"/>
    </source>
</evidence>
<proteinExistence type="predicted"/>
<dbReference type="Proteomes" id="UP000887576">
    <property type="component" value="Unplaced"/>
</dbReference>